<organism evidence="1 2">
    <name type="scientific">Botrytis galanthina</name>
    <dbReference type="NCBI Taxonomy" id="278940"/>
    <lineage>
        <taxon>Eukaryota</taxon>
        <taxon>Fungi</taxon>
        <taxon>Dikarya</taxon>
        <taxon>Ascomycota</taxon>
        <taxon>Pezizomycotina</taxon>
        <taxon>Leotiomycetes</taxon>
        <taxon>Helotiales</taxon>
        <taxon>Sclerotiniaceae</taxon>
        <taxon>Botrytis</taxon>
    </lineage>
</organism>
<dbReference type="AlphaFoldDB" id="A0A4S8R3A0"/>
<reference evidence="1 2" key="1">
    <citation type="submission" date="2017-12" db="EMBL/GenBank/DDBJ databases">
        <title>Comparative genomics of Botrytis spp.</title>
        <authorList>
            <person name="Valero-Jimenez C.A."/>
            <person name="Tapia P."/>
            <person name="Veloso J."/>
            <person name="Silva-Moreno E."/>
            <person name="Staats M."/>
            <person name="Valdes J.H."/>
            <person name="Van Kan J.A.L."/>
        </authorList>
    </citation>
    <scope>NUCLEOTIDE SEQUENCE [LARGE SCALE GENOMIC DNA]</scope>
    <source>
        <strain evidence="1 2">MUCL435</strain>
    </source>
</reference>
<protein>
    <submittedName>
        <fullName evidence="1">Uncharacterized protein</fullName>
    </submittedName>
</protein>
<evidence type="ECO:0000313" key="2">
    <source>
        <dbReference type="Proteomes" id="UP000308671"/>
    </source>
</evidence>
<sequence>MNKRAMTPSIIMRDDNSITDSVGLLSFNGRSQSQLRLEAPLSFRNSRYGHRSPPIVPAVKARAKRLAKEIGIPASQNKIQKPQVTNTHQPTCLVDKNELMWGIFPTRITDPSIFRGLRGNYAPKK</sequence>
<dbReference type="Proteomes" id="UP000308671">
    <property type="component" value="Unassembled WGS sequence"/>
</dbReference>
<gene>
    <name evidence="1" type="ORF">BGAL_0145g00220</name>
</gene>
<dbReference type="EMBL" id="PQXL01000145">
    <property type="protein sequence ID" value="THV50575.1"/>
    <property type="molecule type" value="Genomic_DNA"/>
</dbReference>
<dbReference type="OrthoDB" id="3561769at2759"/>
<comment type="caution">
    <text evidence="1">The sequence shown here is derived from an EMBL/GenBank/DDBJ whole genome shotgun (WGS) entry which is preliminary data.</text>
</comment>
<evidence type="ECO:0000313" key="1">
    <source>
        <dbReference type="EMBL" id="THV50575.1"/>
    </source>
</evidence>
<accession>A0A4S8R3A0</accession>
<proteinExistence type="predicted"/>
<keyword evidence="2" id="KW-1185">Reference proteome</keyword>
<name>A0A4S8R3A0_9HELO</name>